<evidence type="ECO:0000313" key="3">
    <source>
        <dbReference type="EMBL" id="AHI57970.1"/>
    </source>
</evidence>
<dbReference type="GO" id="GO:0003723">
    <property type="term" value="F:RNA binding"/>
    <property type="evidence" value="ECO:0007669"/>
    <property type="project" value="InterPro"/>
</dbReference>
<feature type="domain" description="B3/B4 tRNA-binding" evidence="2">
    <location>
        <begin position="4"/>
        <end position="67"/>
    </location>
</feature>
<accession>W0GL21</accession>
<dbReference type="AlphaFoldDB" id="W0GL21"/>
<evidence type="ECO:0000256" key="1">
    <source>
        <dbReference type="SAM" id="MobiDB-lite"/>
    </source>
</evidence>
<dbReference type="SUPFAM" id="SSF56037">
    <property type="entry name" value="PheT/TilS domain"/>
    <property type="match status" value="1"/>
</dbReference>
<dbReference type="Pfam" id="PF03483">
    <property type="entry name" value="B3_4"/>
    <property type="match status" value="1"/>
</dbReference>
<sequence length="90" mass="10433">MLLTKATGNEDFTNLDSEQQEQSYEGEIVYKDKDEAGAICRCLNWREATRTMLTEQTTDAVLCIEFLEFTREEDFMNALQELQILITTNL</sequence>
<protein>
    <recommendedName>
        <fullName evidence="2">B3/B4 tRNA-binding domain-containing protein</fullName>
    </recommendedName>
</protein>
<feature type="region of interest" description="Disordered" evidence="1">
    <location>
        <begin position="1"/>
        <end position="22"/>
    </location>
</feature>
<dbReference type="HOGENOM" id="CLU_2439268_0_0_14"/>
<dbReference type="KEGG" id="smia:P344_03130"/>
<gene>
    <name evidence="3" type="ORF">P344_03130</name>
</gene>
<evidence type="ECO:0000313" key="4">
    <source>
        <dbReference type="Proteomes" id="UP000019260"/>
    </source>
</evidence>
<dbReference type="InterPro" id="IPR005146">
    <property type="entry name" value="B3/B4_tRNA-bd"/>
</dbReference>
<dbReference type="eggNOG" id="COG3382">
    <property type="taxonomic scope" value="Bacteria"/>
</dbReference>
<dbReference type="EMBL" id="CP006720">
    <property type="protein sequence ID" value="AHI57970.1"/>
    <property type="molecule type" value="Genomic_DNA"/>
</dbReference>
<dbReference type="GO" id="GO:0004826">
    <property type="term" value="F:phenylalanine-tRNA ligase activity"/>
    <property type="evidence" value="ECO:0007669"/>
    <property type="project" value="InterPro"/>
</dbReference>
<organism evidence="3 4">
    <name type="scientific">Spiroplasma mirum ATCC 29335</name>
    <dbReference type="NCBI Taxonomy" id="838561"/>
    <lineage>
        <taxon>Bacteria</taxon>
        <taxon>Bacillati</taxon>
        <taxon>Mycoplasmatota</taxon>
        <taxon>Mollicutes</taxon>
        <taxon>Entomoplasmatales</taxon>
        <taxon>Spiroplasmataceae</taxon>
        <taxon>Spiroplasma</taxon>
    </lineage>
</organism>
<keyword evidence="4" id="KW-1185">Reference proteome</keyword>
<proteinExistence type="predicted"/>
<dbReference type="PATRIC" id="fig|838561.3.peg.611"/>
<reference evidence="3 4" key="1">
    <citation type="submission" date="2013-09" db="EMBL/GenBank/DDBJ databases">
        <title>Complete genome sequence of Spiroplasma mirum suckling mouse cataract agent.</title>
        <authorList>
            <person name="Landry C.A."/>
            <person name="Bastian F.O."/>
            <person name="Thune R.L."/>
        </authorList>
    </citation>
    <scope>NUCLEOTIDE SEQUENCE [LARGE SCALE GENOMIC DNA]</scope>
    <source>
        <strain evidence="3 4">SMCA</strain>
    </source>
</reference>
<dbReference type="KEGG" id="smir:SMM_0533"/>
<dbReference type="Proteomes" id="UP000019260">
    <property type="component" value="Chromosome"/>
</dbReference>
<name>W0GL21_9MOLU</name>
<evidence type="ECO:0000259" key="2">
    <source>
        <dbReference type="Pfam" id="PF03483"/>
    </source>
</evidence>